<dbReference type="OrthoDB" id="269227at2759"/>
<gene>
    <name evidence="6" type="ORF">UCDDA912_g05568</name>
</gene>
<keyword evidence="3" id="KW-0285">Flavoprotein</keyword>
<keyword evidence="5" id="KW-0560">Oxidoreductase</keyword>
<dbReference type="EMBL" id="LCUC01000202">
    <property type="protein sequence ID" value="KKY34464.1"/>
    <property type="molecule type" value="Genomic_DNA"/>
</dbReference>
<dbReference type="GO" id="GO:0016491">
    <property type="term" value="F:oxidoreductase activity"/>
    <property type="evidence" value="ECO:0007669"/>
    <property type="project" value="UniProtKB-KW"/>
</dbReference>
<comment type="similarity">
    <text evidence="2">Belongs to the GMC oxidoreductase family.</text>
</comment>
<comment type="cofactor">
    <cofactor evidence="1">
        <name>FAD</name>
        <dbReference type="ChEBI" id="CHEBI:57692"/>
    </cofactor>
</comment>
<evidence type="ECO:0000313" key="6">
    <source>
        <dbReference type="EMBL" id="KKY34464.1"/>
    </source>
</evidence>
<evidence type="ECO:0000256" key="1">
    <source>
        <dbReference type="ARBA" id="ARBA00001974"/>
    </source>
</evidence>
<dbReference type="InterPro" id="IPR051473">
    <property type="entry name" value="P2Ox-like"/>
</dbReference>
<organism evidence="6 7">
    <name type="scientific">Diaporthe ampelina</name>
    <dbReference type="NCBI Taxonomy" id="1214573"/>
    <lineage>
        <taxon>Eukaryota</taxon>
        <taxon>Fungi</taxon>
        <taxon>Dikarya</taxon>
        <taxon>Ascomycota</taxon>
        <taxon>Pezizomycotina</taxon>
        <taxon>Sordariomycetes</taxon>
        <taxon>Sordariomycetidae</taxon>
        <taxon>Diaporthales</taxon>
        <taxon>Diaporthaceae</taxon>
        <taxon>Diaporthe</taxon>
    </lineage>
</organism>
<dbReference type="AlphaFoldDB" id="A0A0G2FK83"/>
<name>A0A0G2FK83_9PEZI</name>
<evidence type="ECO:0000256" key="4">
    <source>
        <dbReference type="ARBA" id="ARBA00022827"/>
    </source>
</evidence>
<evidence type="ECO:0000256" key="5">
    <source>
        <dbReference type="ARBA" id="ARBA00023002"/>
    </source>
</evidence>
<evidence type="ECO:0000256" key="3">
    <source>
        <dbReference type="ARBA" id="ARBA00022630"/>
    </source>
</evidence>
<dbReference type="SUPFAM" id="SSF54373">
    <property type="entry name" value="FAD-linked reductases, C-terminal domain"/>
    <property type="match status" value="1"/>
</dbReference>
<dbReference type="STRING" id="1214573.A0A0G2FK83"/>
<protein>
    <submittedName>
        <fullName evidence="6">Putative pyranose 2</fullName>
    </submittedName>
</protein>
<proteinExistence type="inferred from homology"/>
<keyword evidence="7" id="KW-1185">Reference proteome</keyword>
<reference evidence="6 7" key="2">
    <citation type="submission" date="2015-05" db="EMBL/GenBank/DDBJ databases">
        <authorList>
            <person name="Morales-Cruz A."/>
            <person name="Amrine K.C."/>
            <person name="Cantu D."/>
        </authorList>
    </citation>
    <scope>NUCLEOTIDE SEQUENCE [LARGE SCALE GENOMIC DNA]</scope>
    <source>
        <strain evidence="6">DA912</strain>
    </source>
</reference>
<evidence type="ECO:0000256" key="2">
    <source>
        <dbReference type="ARBA" id="ARBA00010790"/>
    </source>
</evidence>
<reference evidence="6 7" key="1">
    <citation type="submission" date="2015-05" db="EMBL/GenBank/DDBJ databases">
        <title>Distinctive expansion of gene families associated with plant cell wall degradation and secondary metabolism in the genomes of grapevine trunk pathogens.</title>
        <authorList>
            <person name="Lawrence D.P."/>
            <person name="Travadon R."/>
            <person name="Rolshausen P.E."/>
            <person name="Baumgartner K."/>
        </authorList>
    </citation>
    <scope>NUCLEOTIDE SEQUENCE [LARGE SCALE GENOMIC DNA]</scope>
    <source>
        <strain evidence="6">DA912</strain>
    </source>
</reference>
<accession>A0A0G2FK83</accession>
<dbReference type="Gene3D" id="3.50.50.60">
    <property type="entry name" value="FAD/NAD(P)-binding domain"/>
    <property type="match status" value="1"/>
</dbReference>
<dbReference type="PANTHER" id="PTHR42784">
    <property type="entry name" value="PYRANOSE 2-OXIDASE"/>
    <property type="match status" value="1"/>
</dbReference>
<dbReference type="PANTHER" id="PTHR42784:SF1">
    <property type="entry name" value="PYRANOSE 2-OXIDASE"/>
    <property type="match status" value="1"/>
</dbReference>
<keyword evidence="4" id="KW-0274">FAD</keyword>
<dbReference type="Proteomes" id="UP000034680">
    <property type="component" value="Unassembled WGS sequence"/>
</dbReference>
<sequence length="441" mass="49489">MSESIPLVGHPGEGIPLSPKKILKEKIDLLKKGKKVYSPDVLVVGSGPIGAVFARKLVDGKKKVLMIDMGEQASKRVGDHRKNSVAVQKDISLFTNKCCHTHYKGHQERSDLFNQDEWEDLYKEAEGLFSTNSTTFDNSVRQALVKKVLMEAFKAGGTADREIKSMPLACKHGMTKHHIEWSCTATILGDELNKPGMTDKDTLDDRSFTVLPQTQLDVMLINDDGKGGAGAVDGAIIVDLQTNEPYLVEAKRYVICGGTVLTAGIVAKSLFKSELEVEEKGHVGGKYLPALGRYLTEQTMTFCQIVLKKKHVERVRNNPGDIAGGNKQIKEAVENHIQYHPDDPLPFPFDDLDPNVYTPFSEKYPWHTQIHRDAFGYGEVPADIDQRLIVDLRFFGYIDPNEYNRITFSPTRRDGFGMLQPTFWFSLGEKDVDRSNRMMRE</sequence>
<dbReference type="SUPFAM" id="SSF51905">
    <property type="entry name" value="FAD/NAD(P)-binding domain"/>
    <property type="match status" value="1"/>
</dbReference>
<comment type="caution">
    <text evidence="6">The sequence shown here is derived from an EMBL/GenBank/DDBJ whole genome shotgun (WGS) entry which is preliminary data.</text>
</comment>
<dbReference type="InterPro" id="IPR036188">
    <property type="entry name" value="FAD/NAD-bd_sf"/>
</dbReference>
<evidence type="ECO:0000313" key="7">
    <source>
        <dbReference type="Proteomes" id="UP000034680"/>
    </source>
</evidence>